<dbReference type="EMBL" id="JBHSPB010000004">
    <property type="protein sequence ID" value="MFC5719967.1"/>
    <property type="molecule type" value="Genomic_DNA"/>
</dbReference>
<evidence type="ECO:0000313" key="2">
    <source>
        <dbReference type="Proteomes" id="UP001596083"/>
    </source>
</evidence>
<keyword evidence="2" id="KW-1185">Reference proteome</keyword>
<accession>A0ABW0YUT8</accession>
<protein>
    <recommendedName>
        <fullName evidence="3">DUF397 domain-containing protein</fullName>
    </recommendedName>
</protein>
<evidence type="ECO:0000313" key="1">
    <source>
        <dbReference type="EMBL" id="MFC5719967.1"/>
    </source>
</evidence>
<dbReference type="RefSeq" id="WP_390315078.1">
    <property type="nucleotide sequence ID" value="NZ_JBHSPB010000004.1"/>
</dbReference>
<comment type="caution">
    <text evidence="1">The sequence shown here is derived from an EMBL/GenBank/DDBJ whole genome shotgun (WGS) entry which is preliminary data.</text>
</comment>
<dbReference type="Proteomes" id="UP001596083">
    <property type="component" value="Unassembled WGS sequence"/>
</dbReference>
<name>A0ABW0YUT8_9ACTN</name>
<evidence type="ECO:0008006" key="3">
    <source>
        <dbReference type="Google" id="ProtNLM"/>
    </source>
</evidence>
<sequence length="103" mass="11461">MIHDDNKVYFQATTESNRTRHSSPAGSYCAGTLEQARAFAGLALTWAGVDQVRIQPWSVRAEVLPIMAELHERDGVVKHYVDEWAPGPWPAEVLEKLTDAVLS</sequence>
<gene>
    <name evidence="1" type="ORF">ACFP1Z_07250</name>
</gene>
<organism evidence="1 2">
    <name type="scientific">Streptomyces gamaensis</name>
    <dbReference type="NCBI Taxonomy" id="1763542"/>
    <lineage>
        <taxon>Bacteria</taxon>
        <taxon>Bacillati</taxon>
        <taxon>Actinomycetota</taxon>
        <taxon>Actinomycetes</taxon>
        <taxon>Kitasatosporales</taxon>
        <taxon>Streptomycetaceae</taxon>
        <taxon>Streptomyces</taxon>
    </lineage>
</organism>
<reference evidence="2" key="1">
    <citation type="journal article" date="2019" name="Int. J. Syst. Evol. Microbiol.">
        <title>The Global Catalogue of Microorganisms (GCM) 10K type strain sequencing project: providing services to taxonomists for standard genome sequencing and annotation.</title>
        <authorList>
            <consortium name="The Broad Institute Genomics Platform"/>
            <consortium name="The Broad Institute Genome Sequencing Center for Infectious Disease"/>
            <person name="Wu L."/>
            <person name="Ma J."/>
        </authorList>
    </citation>
    <scope>NUCLEOTIDE SEQUENCE [LARGE SCALE GENOMIC DNA]</scope>
    <source>
        <strain evidence="2">CGMCC 4.7304</strain>
    </source>
</reference>
<proteinExistence type="predicted"/>